<evidence type="ECO:0000313" key="3">
    <source>
        <dbReference type="Proteomes" id="UP001154095"/>
    </source>
</evidence>
<organism evidence="2 4">
    <name type="scientific">Erysipelothrix amsterdamensis</name>
    <dbReference type="NCBI Taxonomy" id="2929157"/>
    <lineage>
        <taxon>Bacteria</taxon>
        <taxon>Bacillati</taxon>
        <taxon>Bacillota</taxon>
        <taxon>Erysipelotrichia</taxon>
        <taxon>Erysipelotrichales</taxon>
        <taxon>Erysipelotrichaceae</taxon>
        <taxon>Erysipelothrix</taxon>
    </lineage>
</organism>
<gene>
    <name evidence="2" type="primary">yidA_2</name>
    <name evidence="2" type="ORF">ERYAMS2_01135</name>
    <name evidence="1" type="ORF">ERYAMS_00841</name>
</gene>
<dbReference type="GO" id="GO:0000287">
    <property type="term" value="F:magnesium ion binding"/>
    <property type="evidence" value="ECO:0007669"/>
    <property type="project" value="TreeGrafter"/>
</dbReference>
<reference evidence="2" key="1">
    <citation type="submission" date="2022-04" db="EMBL/GenBank/DDBJ databases">
        <authorList>
            <person name="Forde T."/>
        </authorList>
    </citation>
    <scope>NUCLEOTIDE SEQUENCE</scope>
    <source>
        <strain evidence="2">A18Y016a</strain>
        <strain evidence="1">A18Y020d</strain>
    </source>
</reference>
<dbReference type="GO" id="GO:0050308">
    <property type="term" value="F:sugar-phosphatase activity"/>
    <property type="evidence" value="ECO:0007669"/>
    <property type="project" value="UniProtKB-EC"/>
</dbReference>
<dbReference type="InterPro" id="IPR000150">
    <property type="entry name" value="Cof"/>
</dbReference>
<sequence>MIKLIASDIDGTLLNSEHVITDRTREVIHAARNQGYEFMLATGRNYESAASIAEALDLDPHQIPIVSLNGMRVEHPIRNYRAIQAPMSYEACERMETLGTKYFMGILYCFEDIIYFQMDARSEEDFVFGEDEDRLRFFSDGARVSKVDHLSDLRHRFEAGDSILKIVYIQNADYTELVKERIALDMDADYDLLMVAPGWAEIMPKRINKGDAIMAYAAYRGIKPDEVLCFGDSDNDLTMIKQAGIGVAMENARHSLKIVADTVTCTNNENGVAEYIAEHLLNSFVKV</sequence>
<evidence type="ECO:0000313" key="4">
    <source>
        <dbReference type="Proteomes" id="UP001154111"/>
    </source>
</evidence>
<dbReference type="RefSeq" id="WP_254006423.1">
    <property type="nucleotide sequence ID" value="NZ_OW659477.1"/>
</dbReference>
<dbReference type="PROSITE" id="PS01229">
    <property type="entry name" value="COF_2"/>
    <property type="match status" value="1"/>
</dbReference>
<dbReference type="Proteomes" id="UP001154095">
    <property type="component" value="Chromosome"/>
</dbReference>
<dbReference type="EC" id="3.1.3.23" evidence="2"/>
<dbReference type="CDD" id="cd07516">
    <property type="entry name" value="HAD_Pase"/>
    <property type="match status" value="1"/>
</dbReference>
<keyword evidence="2" id="KW-0378">Hydrolase</keyword>
<dbReference type="InterPro" id="IPR023214">
    <property type="entry name" value="HAD_sf"/>
</dbReference>
<keyword evidence="3" id="KW-1185">Reference proteome</keyword>
<dbReference type="PANTHER" id="PTHR10000:SF8">
    <property type="entry name" value="HAD SUPERFAMILY HYDROLASE-LIKE, TYPE 3"/>
    <property type="match status" value="1"/>
</dbReference>
<dbReference type="Pfam" id="PF08282">
    <property type="entry name" value="Hydrolase_3"/>
    <property type="match status" value="1"/>
</dbReference>
<dbReference type="Proteomes" id="UP001154111">
    <property type="component" value="Chromosome"/>
</dbReference>
<dbReference type="AlphaFoldDB" id="A0AAU9VGF0"/>
<dbReference type="EMBL" id="OW659477">
    <property type="protein sequence ID" value="CAH2762302.1"/>
    <property type="molecule type" value="Genomic_DNA"/>
</dbReference>
<dbReference type="EMBL" id="OW659496">
    <property type="protein sequence ID" value="CAH2762272.1"/>
    <property type="molecule type" value="Genomic_DNA"/>
</dbReference>
<dbReference type="Gene3D" id="3.40.50.1000">
    <property type="entry name" value="HAD superfamily/HAD-like"/>
    <property type="match status" value="1"/>
</dbReference>
<name>A0AAU9VGF0_9FIRM</name>
<dbReference type="Gene3D" id="3.30.1240.10">
    <property type="match status" value="1"/>
</dbReference>
<protein>
    <submittedName>
        <fullName evidence="2">Cof-type HAD-IIB family hydrolase</fullName>
        <ecNumber evidence="2">3.1.3.23</ecNumber>
    </submittedName>
</protein>
<dbReference type="PANTHER" id="PTHR10000">
    <property type="entry name" value="PHOSPHOSERINE PHOSPHATASE"/>
    <property type="match status" value="1"/>
</dbReference>
<dbReference type="NCBIfam" id="TIGR00099">
    <property type="entry name" value="Cof-subfamily"/>
    <property type="match status" value="1"/>
</dbReference>
<evidence type="ECO:0000313" key="1">
    <source>
        <dbReference type="EMBL" id="CAH2762272.1"/>
    </source>
</evidence>
<dbReference type="GO" id="GO:0005829">
    <property type="term" value="C:cytosol"/>
    <property type="evidence" value="ECO:0007669"/>
    <property type="project" value="TreeGrafter"/>
</dbReference>
<dbReference type="SFLD" id="SFLDG01140">
    <property type="entry name" value="C2.B:_Phosphomannomutase_and_P"/>
    <property type="match status" value="1"/>
</dbReference>
<dbReference type="SUPFAM" id="SSF56784">
    <property type="entry name" value="HAD-like"/>
    <property type="match status" value="1"/>
</dbReference>
<proteinExistence type="predicted"/>
<evidence type="ECO:0000313" key="2">
    <source>
        <dbReference type="EMBL" id="CAH2762302.1"/>
    </source>
</evidence>
<dbReference type="PROSITE" id="PS01228">
    <property type="entry name" value="COF_1"/>
    <property type="match status" value="1"/>
</dbReference>
<dbReference type="InterPro" id="IPR036412">
    <property type="entry name" value="HAD-like_sf"/>
</dbReference>
<dbReference type="SFLD" id="SFLDS00003">
    <property type="entry name" value="Haloacid_Dehalogenase"/>
    <property type="match status" value="1"/>
</dbReference>
<accession>A0AAU9VGF0</accession>